<feature type="domain" description="Copper-fist" evidence="9">
    <location>
        <begin position="1"/>
        <end position="40"/>
    </location>
</feature>
<evidence type="ECO:0000313" key="10">
    <source>
        <dbReference type="EMBL" id="KAF5381941.1"/>
    </source>
</evidence>
<dbReference type="InterPro" id="IPR001083">
    <property type="entry name" value="Cu_fist_DNA-bd_dom"/>
</dbReference>
<dbReference type="GO" id="GO:0045944">
    <property type="term" value="P:positive regulation of transcription by RNA polymerase II"/>
    <property type="evidence" value="ECO:0007669"/>
    <property type="project" value="TreeGrafter"/>
</dbReference>
<feature type="region of interest" description="Disordered" evidence="8">
    <location>
        <begin position="244"/>
        <end position="268"/>
    </location>
</feature>
<evidence type="ECO:0000256" key="8">
    <source>
        <dbReference type="SAM" id="MobiDB-lite"/>
    </source>
</evidence>
<accession>A0A8H5HF19</accession>
<dbReference type="SMART" id="SM00412">
    <property type="entry name" value="Cu_FIST"/>
    <property type="match status" value="1"/>
</dbReference>
<dbReference type="AlphaFoldDB" id="A0A8H5HF19"/>
<evidence type="ECO:0000256" key="3">
    <source>
        <dbReference type="ARBA" id="ARBA00022833"/>
    </source>
</evidence>
<evidence type="ECO:0000259" key="9">
    <source>
        <dbReference type="PROSITE" id="PS50073"/>
    </source>
</evidence>
<dbReference type="Proteomes" id="UP000518752">
    <property type="component" value="Unassembled WGS sequence"/>
</dbReference>
<dbReference type="InterPro" id="IPR036395">
    <property type="entry name" value="Cu_fist_DNA-bd_dom_sf"/>
</dbReference>
<keyword evidence="7" id="KW-0539">Nucleus</keyword>
<dbReference type="GO" id="GO:0006879">
    <property type="term" value="P:intracellular iron ion homeostasis"/>
    <property type="evidence" value="ECO:0007669"/>
    <property type="project" value="TreeGrafter"/>
</dbReference>
<dbReference type="OrthoDB" id="5600085at2759"/>
<dbReference type="PROSITE" id="PS50073">
    <property type="entry name" value="COPPER_FIST_2"/>
    <property type="match status" value="1"/>
</dbReference>
<keyword evidence="2" id="KW-0479">Metal-binding</keyword>
<evidence type="ECO:0000256" key="6">
    <source>
        <dbReference type="ARBA" id="ARBA00023163"/>
    </source>
</evidence>
<keyword evidence="6" id="KW-0804">Transcription</keyword>
<organism evidence="10 11">
    <name type="scientific">Collybiopsis confluens</name>
    <dbReference type="NCBI Taxonomy" id="2823264"/>
    <lineage>
        <taxon>Eukaryota</taxon>
        <taxon>Fungi</taxon>
        <taxon>Dikarya</taxon>
        <taxon>Basidiomycota</taxon>
        <taxon>Agaricomycotina</taxon>
        <taxon>Agaricomycetes</taxon>
        <taxon>Agaricomycetidae</taxon>
        <taxon>Agaricales</taxon>
        <taxon>Marasmiineae</taxon>
        <taxon>Omphalotaceae</taxon>
        <taxon>Collybiopsis</taxon>
    </lineage>
</organism>
<comment type="subcellular location">
    <subcellularLocation>
        <location evidence="1">Nucleus</location>
    </subcellularLocation>
</comment>
<evidence type="ECO:0000256" key="5">
    <source>
        <dbReference type="ARBA" id="ARBA00023015"/>
    </source>
</evidence>
<dbReference type="PANTHER" id="PTHR28088">
    <property type="entry name" value="TRANSCRIPTIONAL ACTIVATOR HAA1-RELATED"/>
    <property type="match status" value="1"/>
</dbReference>
<dbReference type="GO" id="GO:0006878">
    <property type="term" value="P:intracellular copper ion homeostasis"/>
    <property type="evidence" value="ECO:0007669"/>
    <property type="project" value="TreeGrafter"/>
</dbReference>
<dbReference type="GO" id="GO:0000981">
    <property type="term" value="F:DNA-binding transcription factor activity, RNA polymerase II-specific"/>
    <property type="evidence" value="ECO:0007669"/>
    <property type="project" value="TreeGrafter"/>
</dbReference>
<dbReference type="FunFam" id="3.90.430.10:FF:000001">
    <property type="entry name" value="Copper fist DNA-binding protein"/>
    <property type="match status" value="1"/>
</dbReference>
<keyword evidence="5" id="KW-0805">Transcription regulation</keyword>
<keyword evidence="11" id="KW-1185">Reference proteome</keyword>
<comment type="caution">
    <text evidence="10">The sequence shown here is derived from an EMBL/GenBank/DDBJ whole genome shotgun (WGS) entry which is preliminary data.</text>
</comment>
<feature type="region of interest" description="Disordered" evidence="8">
    <location>
        <begin position="483"/>
        <end position="549"/>
    </location>
</feature>
<reference evidence="10 11" key="1">
    <citation type="journal article" date="2020" name="ISME J.">
        <title>Uncovering the hidden diversity of litter-decomposition mechanisms in mushroom-forming fungi.</title>
        <authorList>
            <person name="Floudas D."/>
            <person name="Bentzer J."/>
            <person name="Ahren D."/>
            <person name="Johansson T."/>
            <person name="Persson P."/>
            <person name="Tunlid A."/>
        </authorList>
    </citation>
    <scope>NUCLEOTIDE SEQUENCE [LARGE SCALE GENOMIC DNA]</scope>
    <source>
        <strain evidence="10 11">CBS 406.79</strain>
    </source>
</reference>
<dbReference type="EMBL" id="JAACJN010000055">
    <property type="protein sequence ID" value="KAF5381941.1"/>
    <property type="molecule type" value="Genomic_DNA"/>
</dbReference>
<feature type="compositionally biased region" description="Low complexity" evidence="8">
    <location>
        <begin position="537"/>
        <end position="549"/>
    </location>
</feature>
<evidence type="ECO:0000256" key="1">
    <source>
        <dbReference type="ARBA" id="ARBA00004123"/>
    </source>
</evidence>
<feature type="compositionally biased region" description="Low complexity" evidence="8">
    <location>
        <begin position="252"/>
        <end position="266"/>
    </location>
</feature>
<dbReference type="SMART" id="SM01090">
    <property type="entry name" value="Copper-fist"/>
    <property type="match status" value="1"/>
</dbReference>
<gene>
    <name evidence="10" type="ORF">D9757_007575</name>
</gene>
<keyword evidence="3" id="KW-0862">Zinc</keyword>
<evidence type="ECO:0000256" key="2">
    <source>
        <dbReference type="ARBA" id="ARBA00022723"/>
    </source>
</evidence>
<feature type="compositionally biased region" description="Basic residues" evidence="8">
    <location>
        <begin position="191"/>
        <end position="208"/>
    </location>
</feature>
<feature type="region of interest" description="Disordered" evidence="8">
    <location>
        <begin position="188"/>
        <end position="209"/>
    </location>
</feature>
<feature type="compositionally biased region" description="Polar residues" evidence="8">
    <location>
        <begin position="149"/>
        <end position="159"/>
    </location>
</feature>
<proteinExistence type="predicted"/>
<dbReference type="PRINTS" id="PR00617">
    <property type="entry name" value="COPPERFIST"/>
</dbReference>
<dbReference type="PANTHER" id="PTHR28088:SF9">
    <property type="entry name" value="TRANSCRIPTION FACTOR GRISEA, PUTATIVE (AFU_ORTHOLOGUE AFUA_1G13190)-RELATED"/>
    <property type="match status" value="1"/>
</dbReference>
<sequence>MVLINEKKYACETCIKGHRSSGCKHTDRPLYEIKKKGRPVTQCEHCRELRKTKQVHVKCICPKGERSEQVFQGHPKGISKMLQSPAFPNGLPEALEASITIPLLPEAMSSDSEHGTCKKCMSTSGDCHCSHTLYRRSSKNSRIKDEMPTNPTLASFPPSSSKLIIPQPLNHAAAGRAHFLDMVSQTSSSYTRHHPHPHHDLHHNHAHQHQYDYSPYGRAYNHARPNHVERHQPQVAQYDFPLEGASSEHPYSQSSFSRSSSSMSPSTHEAYNFDTAEMDAWKTFEANTSSDISKAICSCDDTCACSPCSVHHPNTQNRLQDFSTCAQSDTRCVRSDVYYQSQIDLPQNTALSIYRNQDDPSGVIDAWIKQTQGPLSRSPPDVDIYRVSSPISYSYYESSCQLAGDSAGEANPYTSRARTLEDFQTFDGSKAGNLNYRNAGLYQFSSEYGNTNFPYGNVASASALDSMLMDSLAAELADVIHRSRSASTSESETSSESEVSEQSGEMNPFPMYYRHAVGPGSDITSSERDYSRYGPGSSTSSLSDTLSYF</sequence>
<keyword evidence="4" id="KW-0186">Copper</keyword>
<name>A0A8H5HF19_9AGAR</name>
<dbReference type="GO" id="GO:0005634">
    <property type="term" value="C:nucleus"/>
    <property type="evidence" value="ECO:0007669"/>
    <property type="project" value="UniProtKB-SubCell"/>
</dbReference>
<dbReference type="PROSITE" id="PS01119">
    <property type="entry name" value="COPPER_FIST_1"/>
    <property type="match status" value="1"/>
</dbReference>
<dbReference type="Gene3D" id="3.90.430.10">
    <property type="entry name" value="Copper fist DNA-binding domain"/>
    <property type="match status" value="1"/>
</dbReference>
<dbReference type="InterPro" id="IPR051763">
    <property type="entry name" value="Copper_Homeo_Regul"/>
</dbReference>
<dbReference type="GO" id="GO:0000978">
    <property type="term" value="F:RNA polymerase II cis-regulatory region sequence-specific DNA binding"/>
    <property type="evidence" value="ECO:0007669"/>
    <property type="project" value="TreeGrafter"/>
</dbReference>
<dbReference type="GO" id="GO:0005507">
    <property type="term" value="F:copper ion binding"/>
    <property type="evidence" value="ECO:0007669"/>
    <property type="project" value="InterPro"/>
</dbReference>
<dbReference type="SUPFAM" id="SSF57879">
    <property type="entry name" value="Zinc domain conserved in yeast copper-regulated transcription factors"/>
    <property type="match status" value="1"/>
</dbReference>
<feature type="region of interest" description="Disordered" evidence="8">
    <location>
        <begin position="140"/>
        <end position="159"/>
    </location>
</feature>
<evidence type="ECO:0000313" key="11">
    <source>
        <dbReference type="Proteomes" id="UP000518752"/>
    </source>
</evidence>
<protein>
    <recommendedName>
        <fullName evidence="9">Copper-fist domain-containing protein</fullName>
    </recommendedName>
</protein>
<evidence type="ECO:0000256" key="4">
    <source>
        <dbReference type="ARBA" id="ARBA00023008"/>
    </source>
</evidence>
<dbReference type="Pfam" id="PF00649">
    <property type="entry name" value="Copper-fist"/>
    <property type="match status" value="1"/>
</dbReference>
<evidence type="ECO:0000256" key="7">
    <source>
        <dbReference type="ARBA" id="ARBA00023242"/>
    </source>
</evidence>